<dbReference type="RefSeq" id="WP_382259484.1">
    <property type="nucleotide sequence ID" value="NZ_JBHTBX010000013.1"/>
</dbReference>
<dbReference type="Proteomes" id="UP001596495">
    <property type="component" value="Unassembled WGS sequence"/>
</dbReference>
<proteinExistence type="predicted"/>
<evidence type="ECO:0000313" key="1">
    <source>
        <dbReference type="EMBL" id="MFC7436095.1"/>
    </source>
</evidence>
<name>A0ABW2RDF7_9BURK</name>
<dbReference type="Pfam" id="PF06666">
    <property type="entry name" value="DUF1173"/>
    <property type="match status" value="1"/>
</dbReference>
<reference evidence="2" key="1">
    <citation type="journal article" date="2019" name="Int. J. Syst. Evol. Microbiol.">
        <title>The Global Catalogue of Microorganisms (GCM) 10K type strain sequencing project: providing services to taxonomists for standard genome sequencing and annotation.</title>
        <authorList>
            <consortium name="The Broad Institute Genomics Platform"/>
            <consortium name="The Broad Institute Genome Sequencing Center for Infectious Disease"/>
            <person name="Wu L."/>
            <person name="Ma J."/>
        </authorList>
    </citation>
    <scope>NUCLEOTIDE SEQUENCE [LARGE SCALE GENOMIC DNA]</scope>
    <source>
        <strain evidence="2">CCUG 54518</strain>
    </source>
</reference>
<evidence type="ECO:0000313" key="2">
    <source>
        <dbReference type="Proteomes" id="UP001596495"/>
    </source>
</evidence>
<organism evidence="1 2">
    <name type="scientific">Hydrogenophaga bisanensis</name>
    <dbReference type="NCBI Taxonomy" id="439611"/>
    <lineage>
        <taxon>Bacteria</taxon>
        <taxon>Pseudomonadati</taxon>
        <taxon>Pseudomonadota</taxon>
        <taxon>Betaproteobacteria</taxon>
        <taxon>Burkholderiales</taxon>
        <taxon>Comamonadaceae</taxon>
        <taxon>Hydrogenophaga</taxon>
    </lineage>
</organism>
<sequence>MLDGSGHRDRVRIAGEVVCRGLREEDPGRWQRLLRRALGSAERPHCLCRGGSVSLPMVIATHGRTLVMKRMPNTGMDHHPDCESHGGHESRVAGVGKTSGALRPLPGGLLDAKLDVPLHTLTGAGRCAPPLAKKQEGQSRDLVSRSAMGLRDFLVLVWERAGLTSLPPGAGVGRRLGEVYAKIGEELEELALCGRPARERVFVPDTRLDAQAMESKREEPGVLYMQLQASASEGRRPVLLIVGEVRDLFPSRYGMGMRLKGMPDDRPVWLSRGDLEDLLENFPGVKSWMEEAAAGQGNIIVFPTR</sequence>
<comment type="caution">
    <text evidence="1">The sequence shown here is derived from an EMBL/GenBank/DDBJ whole genome shotgun (WGS) entry which is preliminary data.</text>
</comment>
<dbReference type="InterPro" id="IPR009553">
    <property type="entry name" value="DUF1173"/>
</dbReference>
<gene>
    <name evidence="1" type="ORF">ACFQNJ_16415</name>
</gene>
<accession>A0ABW2RDF7</accession>
<keyword evidence="2" id="KW-1185">Reference proteome</keyword>
<protein>
    <submittedName>
        <fullName evidence="1">DUF1173 family protein</fullName>
    </submittedName>
</protein>
<dbReference type="EMBL" id="JBHTBX010000013">
    <property type="protein sequence ID" value="MFC7436095.1"/>
    <property type="molecule type" value="Genomic_DNA"/>
</dbReference>